<keyword evidence="3" id="KW-1185">Reference proteome</keyword>
<dbReference type="EMBL" id="JACWFH010000012">
    <property type="protein sequence ID" value="MBY0097321.1"/>
    <property type="molecule type" value="Genomic_DNA"/>
</dbReference>
<comment type="similarity">
    <text evidence="1">Belongs to the dTDP-4-dehydrorhamnose 3,5-epimerase family.</text>
</comment>
<comment type="function">
    <text evidence="1">Catalyzes the epimerization of the C3' and C5'positions of dTDP-6-deoxy-D-xylo-4-hexulose, forming dTDP-6-deoxy-L-lyxo-4-hexulose.</text>
</comment>
<reference evidence="2 3" key="1">
    <citation type="submission" date="2020-07" db="EMBL/GenBank/DDBJ databases">
        <title>Fungal Genomes of the International Space Station.</title>
        <authorList>
            <person name="Seuylemezian A."/>
            <person name="Singh N.K."/>
            <person name="Wood J."/>
            <person name="Venkateswaran K."/>
        </authorList>
    </citation>
    <scope>NUCLEOTIDE SEQUENCE [LARGE SCALE GENOMIC DNA]</scope>
    <source>
        <strain evidence="2 3">PL-B2</strain>
    </source>
</reference>
<dbReference type="RefSeq" id="WP_221873543.1">
    <property type="nucleotide sequence ID" value="NZ_JACWFH010000012.1"/>
</dbReference>
<evidence type="ECO:0000256" key="1">
    <source>
        <dbReference type="RuleBase" id="RU364069"/>
    </source>
</evidence>
<dbReference type="InterPro" id="IPR000888">
    <property type="entry name" value="RmlC-like"/>
</dbReference>
<keyword evidence="1 2" id="KW-0413">Isomerase</keyword>
<comment type="catalytic activity">
    <reaction evidence="1">
        <text>dTDP-4-dehydro-6-deoxy-alpha-D-glucose = dTDP-4-dehydro-beta-L-rhamnose</text>
        <dbReference type="Rhea" id="RHEA:16969"/>
        <dbReference type="ChEBI" id="CHEBI:57649"/>
        <dbReference type="ChEBI" id="CHEBI:62830"/>
        <dbReference type="EC" id="5.1.3.13"/>
    </reaction>
</comment>
<dbReference type="PANTHER" id="PTHR21047">
    <property type="entry name" value="DTDP-6-DEOXY-D-GLUCOSE-3,5 EPIMERASE"/>
    <property type="match status" value="1"/>
</dbReference>
<comment type="caution">
    <text evidence="2">The sequence shown here is derived from an EMBL/GenBank/DDBJ whole genome shotgun (WGS) entry which is preliminary data.</text>
</comment>
<comment type="pathway">
    <text evidence="1">Carbohydrate biosynthesis; dTDP-L-rhamnose biosynthesis.</text>
</comment>
<dbReference type="SUPFAM" id="SSF51182">
    <property type="entry name" value="RmlC-like cupins"/>
    <property type="match status" value="1"/>
</dbReference>
<evidence type="ECO:0000313" key="3">
    <source>
        <dbReference type="Proteomes" id="UP000769780"/>
    </source>
</evidence>
<organism evidence="2 3">
    <name type="scientific">Mesobacillus maritimus</name>
    <dbReference type="NCBI Taxonomy" id="1643336"/>
    <lineage>
        <taxon>Bacteria</taxon>
        <taxon>Bacillati</taxon>
        <taxon>Bacillota</taxon>
        <taxon>Bacilli</taxon>
        <taxon>Bacillales</taxon>
        <taxon>Bacillaceae</taxon>
        <taxon>Mesobacillus</taxon>
    </lineage>
</organism>
<name>A0ABS7K5B3_9BACI</name>
<proteinExistence type="inferred from homology"/>
<gene>
    <name evidence="2" type="primary">rfbC</name>
    <name evidence="2" type="ORF">H0185_11000</name>
</gene>
<dbReference type="Gene3D" id="2.60.120.10">
    <property type="entry name" value="Jelly Rolls"/>
    <property type="match status" value="1"/>
</dbReference>
<dbReference type="InterPro" id="IPR014710">
    <property type="entry name" value="RmlC-like_jellyroll"/>
</dbReference>
<sequence length="188" mass="21432">MKFIKTHLDGVVVVEPKVFGDYRGWFMETHNESNFLKAGIDVNFVQDNQSFSAAKGTLRGLHYQLNPRAQTKLVRCTKGAIYDVAIDIRKASSTFGKWFGLELTAENKKQLLIPKGFAHGFMTLTEDVEVQYKVDELYAPECDRGIIWNDPEIGIEWPINIKPILSEKDEKAPLLKDAENNFFYGEVL</sequence>
<dbReference type="InterPro" id="IPR011051">
    <property type="entry name" value="RmlC_Cupin_sf"/>
</dbReference>
<comment type="subunit">
    <text evidence="1">Homodimer.</text>
</comment>
<dbReference type="PANTHER" id="PTHR21047:SF2">
    <property type="entry name" value="THYMIDINE DIPHOSPHO-4-KETO-RHAMNOSE 3,5-EPIMERASE"/>
    <property type="match status" value="1"/>
</dbReference>
<dbReference type="CDD" id="cd00438">
    <property type="entry name" value="cupin_RmlC"/>
    <property type="match status" value="1"/>
</dbReference>
<dbReference type="Pfam" id="PF00908">
    <property type="entry name" value="dTDP_sugar_isom"/>
    <property type="match status" value="1"/>
</dbReference>
<evidence type="ECO:0000313" key="2">
    <source>
        <dbReference type="EMBL" id="MBY0097321.1"/>
    </source>
</evidence>
<accession>A0ABS7K5B3</accession>
<dbReference type="GO" id="GO:0008830">
    <property type="term" value="F:dTDP-4-dehydrorhamnose 3,5-epimerase activity"/>
    <property type="evidence" value="ECO:0007669"/>
    <property type="project" value="UniProtKB-EC"/>
</dbReference>
<dbReference type="NCBIfam" id="TIGR01221">
    <property type="entry name" value="rmlC"/>
    <property type="match status" value="1"/>
</dbReference>
<dbReference type="Proteomes" id="UP000769780">
    <property type="component" value="Unassembled WGS sequence"/>
</dbReference>
<protein>
    <recommendedName>
        <fullName evidence="1">dTDP-4-dehydrorhamnose 3,5-epimerase</fullName>
        <ecNumber evidence="1">5.1.3.13</ecNumber>
    </recommendedName>
    <alternativeName>
        <fullName evidence="1">Thymidine diphospho-4-keto-rhamnose 3,5-epimerase</fullName>
    </alternativeName>
</protein>
<dbReference type="EC" id="5.1.3.13" evidence="1"/>